<organism evidence="1 2">
    <name type="scientific">Saccharothrix saharensis</name>
    <dbReference type="NCBI Taxonomy" id="571190"/>
    <lineage>
        <taxon>Bacteria</taxon>
        <taxon>Bacillati</taxon>
        <taxon>Actinomycetota</taxon>
        <taxon>Actinomycetes</taxon>
        <taxon>Pseudonocardiales</taxon>
        <taxon>Pseudonocardiaceae</taxon>
        <taxon>Saccharothrix</taxon>
    </lineage>
</organism>
<sequence>MTTLYRSLRVLTPAMSETKPSVRGFHGKTSASTDLLETVGRVFLTGRARAHDYMVHVGIGWAPARVPGFRWSAVTANVTDELVQWLVLDGYGFHQAYFHPDRYVRGQYRERRFPWPAGGPGWYVDRAIDQGIGRALWFVAGTDPAVAADLIDGFAPDRRADLYSGAGLAATYAGGVERHELELLWARAGEHRPLVAQAAAFAATARVRAGLAVPHNELATRVFCGMSVAEASEVSVRTRPSGPVGGDVPAYEVWRQRIADEFRASGRA</sequence>
<accession>A0A543JNN5</accession>
<dbReference type="InterPro" id="IPR012964">
    <property type="entry name" value="DUF1702"/>
</dbReference>
<evidence type="ECO:0000313" key="2">
    <source>
        <dbReference type="Proteomes" id="UP000316628"/>
    </source>
</evidence>
<dbReference type="AlphaFoldDB" id="A0A543JNN5"/>
<reference evidence="1 2" key="1">
    <citation type="submission" date="2019-06" db="EMBL/GenBank/DDBJ databases">
        <title>Sequencing the genomes of 1000 actinobacteria strains.</title>
        <authorList>
            <person name="Klenk H.-P."/>
        </authorList>
    </citation>
    <scope>NUCLEOTIDE SEQUENCE [LARGE SCALE GENOMIC DNA]</scope>
    <source>
        <strain evidence="1 2">DSM 45456</strain>
    </source>
</reference>
<proteinExistence type="predicted"/>
<dbReference type="EMBL" id="VFPP01000001">
    <property type="protein sequence ID" value="TQM84385.1"/>
    <property type="molecule type" value="Genomic_DNA"/>
</dbReference>
<gene>
    <name evidence="1" type="ORF">FHX81_6829</name>
</gene>
<protein>
    <submittedName>
        <fullName evidence="1">Uncharacterized protein DUF1702</fullName>
    </submittedName>
</protein>
<keyword evidence="2" id="KW-1185">Reference proteome</keyword>
<dbReference type="Proteomes" id="UP000316628">
    <property type="component" value="Unassembled WGS sequence"/>
</dbReference>
<name>A0A543JNN5_9PSEU</name>
<evidence type="ECO:0000313" key="1">
    <source>
        <dbReference type="EMBL" id="TQM84385.1"/>
    </source>
</evidence>
<dbReference type="Pfam" id="PF08012">
    <property type="entry name" value="DUF1702"/>
    <property type="match status" value="1"/>
</dbReference>
<dbReference type="RefSeq" id="WP_246108105.1">
    <property type="nucleotide sequence ID" value="NZ_VFPP01000001.1"/>
</dbReference>
<comment type="caution">
    <text evidence="1">The sequence shown here is derived from an EMBL/GenBank/DDBJ whole genome shotgun (WGS) entry which is preliminary data.</text>
</comment>